<dbReference type="Proteomes" id="UP001139311">
    <property type="component" value="Unassembled WGS sequence"/>
</dbReference>
<proteinExistence type="predicted"/>
<dbReference type="EMBL" id="JAJAQI010000026">
    <property type="protein sequence ID" value="MCB4823402.1"/>
    <property type="molecule type" value="Genomic_DNA"/>
</dbReference>
<organism evidence="1 2">
    <name type="scientific">Roseicella aerolata</name>
    <dbReference type="NCBI Taxonomy" id="2883479"/>
    <lineage>
        <taxon>Bacteria</taxon>
        <taxon>Pseudomonadati</taxon>
        <taxon>Pseudomonadota</taxon>
        <taxon>Alphaproteobacteria</taxon>
        <taxon>Acetobacterales</taxon>
        <taxon>Roseomonadaceae</taxon>
        <taxon>Roseicella</taxon>
    </lineage>
</organism>
<comment type="caution">
    <text evidence="1">The sequence shown here is derived from an EMBL/GenBank/DDBJ whole genome shotgun (WGS) entry which is preliminary data.</text>
</comment>
<protein>
    <submittedName>
        <fullName evidence="1">Uncharacterized protein</fullName>
    </submittedName>
</protein>
<sequence length="251" mass="26602">MSGTLTAAARYARYAPIRRHLLTEASKRIPLASVASQARALTLWDGKQVVPADEMQLAAVLDLGVLDPVGGHGRAIERQARAEPPLPGSEEDRMLRALMEARFGLYRLLGPRPEGGVAAEAFPDGAPVVIWDNHLMRGRAPGTLVGARLAFPEDDLAMTCGTAIALDSRAVERLLLGTPPQRGPVFPSLPLPDDGPALERLVAEPAARMRLAALRNGPGFAVMVTRTAIDLGLMGAIPGRTPPEAMPPRGA</sequence>
<accession>A0A9X1LCB8</accession>
<reference evidence="1" key="1">
    <citation type="submission" date="2021-10" db="EMBL/GenBank/DDBJ databases">
        <title>Roseicella aerolatum sp. nov., isolated from aerosols of e-waste dismantling site.</title>
        <authorList>
            <person name="Qin T."/>
        </authorList>
    </citation>
    <scope>NUCLEOTIDE SEQUENCE</scope>
    <source>
        <strain evidence="1">GB24</strain>
    </source>
</reference>
<evidence type="ECO:0000313" key="2">
    <source>
        <dbReference type="Proteomes" id="UP001139311"/>
    </source>
</evidence>
<keyword evidence="2" id="KW-1185">Reference proteome</keyword>
<gene>
    <name evidence="1" type="ORF">LHA35_16855</name>
</gene>
<dbReference type="AlphaFoldDB" id="A0A9X1LCB8"/>
<evidence type="ECO:0000313" key="1">
    <source>
        <dbReference type="EMBL" id="MCB4823402.1"/>
    </source>
</evidence>
<dbReference type="RefSeq" id="WP_226610079.1">
    <property type="nucleotide sequence ID" value="NZ_JAJAQI010000026.1"/>
</dbReference>
<name>A0A9X1LCB8_9PROT</name>